<evidence type="ECO:0000313" key="2">
    <source>
        <dbReference type="Proteomes" id="UP001057580"/>
    </source>
</evidence>
<dbReference type="RefSeq" id="WP_260593514.1">
    <property type="nucleotide sequence ID" value="NZ_CP104003.1"/>
</dbReference>
<dbReference type="GeneID" id="74944862"/>
<dbReference type="Proteomes" id="UP001057580">
    <property type="component" value="Chromosome"/>
</dbReference>
<dbReference type="InterPro" id="IPR039556">
    <property type="entry name" value="ICL/PEPM"/>
</dbReference>
<sequence length="296" mass="32379">MRLADRIADDELLMVHGAWDALTARMAEQAGAEAVYMSGSCVSSSTHGGPDIGLTTMTEMARRARQMAGAIDVPLVADGDTGYGNALNVRRTVREYERAGVSAIQLEDQDFPKKCGHFEGKRVVEAPEFAAKVEAATEARESDEFLVVARTDALAVHGVEEAIRRARLYREAGADVLFVEAPTDVETMREVTTAVEGPHLANMAAKGKTPPLSREELTGAGYDVAIYPSDAFKAALHTIRHVYETVISEGSQASVLDEMVEWGERDDITLLHEWTAFERAADEREDAYAERYAKLD</sequence>
<accession>A0A9E7R2G4</accession>
<protein>
    <submittedName>
        <fullName evidence="1">Isocitrate lyase/PEP mutase family protein</fullName>
    </submittedName>
</protein>
<organism evidence="1 2">
    <name type="scientific">Salinirubellus salinus</name>
    <dbReference type="NCBI Taxonomy" id="1364945"/>
    <lineage>
        <taxon>Archaea</taxon>
        <taxon>Methanobacteriati</taxon>
        <taxon>Methanobacteriota</taxon>
        <taxon>Stenosarchaea group</taxon>
        <taxon>Halobacteria</taxon>
        <taxon>Halobacteriales</taxon>
        <taxon>Natronomonadaceae</taxon>
        <taxon>Salinirubellus</taxon>
    </lineage>
</organism>
<keyword evidence="2" id="KW-1185">Reference proteome</keyword>
<dbReference type="Pfam" id="PF13714">
    <property type="entry name" value="PEP_mutase"/>
    <property type="match status" value="1"/>
</dbReference>
<dbReference type="SUPFAM" id="SSF51621">
    <property type="entry name" value="Phosphoenolpyruvate/pyruvate domain"/>
    <property type="match status" value="1"/>
</dbReference>
<dbReference type="KEGG" id="ssai:N0B31_20530"/>
<name>A0A9E7R2G4_9EURY</name>
<evidence type="ECO:0000313" key="1">
    <source>
        <dbReference type="EMBL" id="UWM54494.1"/>
    </source>
</evidence>
<dbReference type="AlphaFoldDB" id="A0A9E7R2G4"/>
<reference evidence="1" key="1">
    <citation type="submission" date="2022-09" db="EMBL/GenBank/DDBJ databases">
        <title>Diverse halophilic archaea isolated from saline environments.</title>
        <authorList>
            <person name="Cui H.-L."/>
        </authorList>
    </citation>
    <scope>NUCLEOTIDE SEQUENCE</scope>
    <source>
        <strain evidence="1">ZS-35-S2</strain>
    </source>
</reference>
<dbReference type="PANTHER" id="PTHR42905">
    <property type="entry name" value="PHOSPHOENOLPYRUVATE CARBOXYLASE"/>
    <property type="match status" value="1"/>
</dbReference>
<dbReference type="EMBL" id="CP104003">
    <property type="protein sequence ID" value="UWM54494.1"/>
    <property type="molecule type" value="Genomic_DNA"/>
</dbReference>
<dbReference type="InterPro" id="IPR040442">
    <property type="entry name" value="Pyrv_kinase-like_dom_sf"/>
</dbReference>
<dbReference type="Gene3D" id="3.20.20.60">
    <property type="entry name" value="Phosphoenolpyruvate-binding domains"/>
    <property type="match status" value="1"/>
</dbReference>
<dbReference type="InterPro" id="IPR015813">
    <property type="entry name" value="Pyrv/PenolPyrv_kinase-like_dom"/>
</dbReference>
<dbReference type="PANTHER" id="PTHR42905:SF5">
    <property type="entry name" value="CARBOXYVINYL-CARBOXYPHOSPHONATE PHOSPHORYLMUTASE, CHLOROPLASTIC"/>
    <property type="match status" value="1"/>
</dbReference>
<dbReference type="GO" id="GO:0016833">
    <property type="term" value="F:oxo-acid-lyase activity"/>
    <property type="evidence" value="ECO:0007669"/>
    <property type="project" value="UniProtKB-ARBA"/>
</dbReference>
<gene>
    <name evidence="1" type="ORF">N0B31_20530</name>
</gene>
<keyword evidence="1" id="KW-0456">Lyase</keyword>
<dbReference type="CDD" id="cd00377">
    <property type="entry name" value="ICL_PEPM"/>
    <property type="match status" value="1"/>
</dbReference>
<proteinExistence type="predicted"/>